<evidence type="ECO:0000256" key="3">
    <source>
        <dbReference type="ARBA" id="ARBA00022679"/>
    </source>
</evidence>
<feature type="transmembrane region" description="Helical" evidence="8">
    <location>
        <begin position="120"/>
        <end position="140"/>
    </location>
</feature>
<evidence type="ECO:0000256" key="7">
    <source>
        <dbReference type="ARBA" id="ARBA00023315"/>
    </source>
</evidence>
<dbReference type="InterPro" id="IPR001594">
    <property type="entry name" value="Palmitoyltrfase_DHHC"/>
</dbReference>
<evidence type="ECO:0000259" key="9">
    <source>
        <dbReference type="Pfam" id="PF01529"/>
    </source>
</evidence>
<proteinExistence type="inferred from homology"/>
<evidence type="ECO:0000313" key="10">
    <source>
        <dbReference type="EnsemblPlants" id="QL10p041270:mrna"/>
    </source>
</evidence>
<comment type="domain">
    <text evidence="8">The DHHC domain is required for palmitoyltransferase activity.</text>
</comment>
<dbReference type="EC" id="2.3.1.225" evidence="8"/>
<dbReference type="PANTHER" id="PTHR22883">
    <property type="entry name" value="ZINC FINGER DHHC DOMAIN CONTAINING PROTEIN"/>
    <property type="match status" value="1"/>
</dbReference>
<keyword evidence="5 8" id="KW-1133">Transmembrane helix</keyword>
<evidence type="ECO:0000256" key="5">
    <source>
        <dbReference type="ARBA" id="ARBA00022989"/>
    </source>
</evidence>
<keyword evidence="3 8" id="KW-0808">Transferase</keyword>
<dbReference type="Gramene" id="QL10p041270:mrna">
    <property type="protein sequence ID" value="QL10p041270:mrna"/>
    <property type="gene ID" value="QL10p041270"/>
</dbReference>
<dbReference type="InterPro" id="IPR039859">
    <property type="entry name" value="PFA4/ZDH16/20/ERF2-like"/>
</dbReference>
<comment type="caution">
    <text evidence="8">Lacks conserved residue(s) required for the propagation of feature annotation.</text>
</comment>
<protein>
    <recommendedName>
        <fullName evidence="8">S-acyltransferase</fullName>
        <ecNumber evidence="8">2.3.1.225</ecNumber>
    </recommendedName>
    <alternativeName>
        <fullName evidence="8">Palmitoyltransferase</fullName>
    </alternativeName>
</protein>
<organism evidence="10 11">
    <name type="scientific">Quercus lobata</name>
    <name type="common">Valley oak</name>
    <dbReference type="NCBI Taxonomy" id="97700"/>
    <lineage>
        <taxon>Eukaryota</taxon>
        <taxon>Viridiplantae</taxon>
        <taxon>Streptophyta</taxon>
        <taxon>Embryophyta</taxon>
        <taxon>Tracheophyta</taxon>
        <taxon>Spermatophyta</taxon>
        <taxon>Magnoliopsida</taxon>
        <taxon>eudicotyledons</taxon>
        <taxon>Gunneridae</taxon>
        <taxon>Pentapetalae</taxon>
        <taxon>rosids</taxon>
        <taxon>fabids</taxon>
        <taxon>Fagales</taxon>
        <taxon>Fagaceae</taxon>
        <taxon>Quercus</taxon>
    </lineage>
</organism>
<reference evidence="10 11" key="1">
    <citation type="journal article" date="2016" name="G3 (Bethesda)">
        <title>First Draft Assembly and Annotation of the Genome of a California Endemic Oak Quercus lobata Nee (Fagaceae).</title>
        <authorList>
            <person name="Sork V.L."/>
            <person name="Fitz-Gibbon S.T."/>
            <person name="Puiu D."/>
            <person name="Crepeau M."/>
            <person name="Gugger P.F."/>
            <person name="Sherman R."/>
            <person name="Stevens K."/>
            <person name="Langley C.H."/>
            <person name="Pellegrini M."/>
            <person name="Salzberg S.L."/>
        </authorList>
    </citation>
    <scope>NUCLEOTIDE SEQUENCE [LARGE SCALE GENOMIC DNA]</scope>
    <source>
        <strain evidence="10 11">cv. SW786</strain>
    </source>
</reference>
<accession>A0A7N2MRD6</accession>
<dbReference type="GO" id="GO:0005783">
    <property type="term" value="C:endoplasmic reticulum"/>
    <property type="evidence" value="ECO:0007669"/>
    <property type="project" value="TreeGrafter"/>
</dbReference>
<dbReference type="PANTHER" id="PTHR22883:SF391">
    <property type="entry name" value="PROTEIN S-ACYLTRANSFERASE 3-RELATED"/>
    <property type="match status" value="1"/>
</dbReference>
<evidence type="ECO:0000256" key="8">
    <source>
        <dbReference type="RuleBase" id="RU079119"/>
    </source>
</evidence>
<comment type="subcellular location">
    <subcellularLocation>
        <location evidence="1">Endomembrane system</location>
        <topology evidence="1">Multi-pass membrane protein</topology>
    </subcellularLocation>
</comment>
<dbReference type="InParanoid" id="A0A7N2MRD6"/>
<feature type="domain" description="Palmitoyltransferase DHHC" evidence="9">
    <location>
        <begin position="75"/>
        <end position="155"/>
    </location>
</feature>
<dbReference type="PROSITE" id="PS50216">
    <property type="entry name" value="DHHC"/>
    <property type="match status" value="1"/>
</dbReference>
<keyword evidence="4 8" id="KW-0812">Transmembrane</keyword>
<dbReference type="Pfam" id="PF01529">
    <property type="entry name" value="DHHC"/>
    <property type="match status" value="1"/>
</dbReference>
<evidence type="ECO:0000256" key="1">
    <source>
        <dbReference type="ARBA" id="ARBA00004127"/>
    </source>
</evidence>
<reference evidence="10" key="2">
    <citation type="submission" date="2021-01" db="UniProtKB">
        <authorList>
            <consortium name="EnsemblPlants"/>
        </authorList>
    </citation>
    <scope>IDENTIFICATION</scope>
</reference>
<comment type="catalytic activity">
    <reaction evidence="8">
        <text>L-cysteinyl-[protein] + hexadecanoyl-CoA = S-hexadecanoyl-L-cysteinyl-[protein] + CoA</text>
        <dbReference type="Rhea" id="RHEA:36683"/>
        <dbReference type="Rhea" id="RHEA-COMP:10131"/>
        <dbReference type="Rhea" id="RHEA-COMP:11032"/>
        <dbReference type="ChEBI" id="CHEBI:29950"/>
        <dbReference type="ChEBI" id="CHEBI:57287"/>
        <dbReference type="ChEBI" id="CHEBI:57379"/>
        <dbReference type="ChEBI" id="CHEBI:74151"/>
        <dbReference type="EC" id="2.3.1.225"/>
    </reaction>
</comment>
<evidence type="ECO:0000256" key="6">
    <source>
        <dbReference type="ARBA" id="ARBA00023136"/>
    </source>
</evidence>
<evidence type="ECO:0000256" key="2">
    <source>
        <dbReference type="ARBA" id="ARBA00008574"/>
    </source>
</evidence>
<dbReference type="GO" id="GO:0019706">
    <property type="term" value="F:protein-cysteine S-palmitoyltransferase activity"/>
    <property type="evidence" value="ECO:0007669"/>
    <property type="project" value="UniProtKB-EC"/>
</dbReference>
<evidence type="ECO:0000313" key="11">
    <source>
        <dbReference type="Proteomes" id="UP000594261"/>
    </source>
</evidence>
<keyword evidence="7 8" id="KW-0012">Acyltransferase</keyword>
<dbReference type="EMBL" id="LRBV02000010">
    <property type="status" value="NOT_ANNOTATED_CDS"/>
    <property type="molecule type" value="Genomic_DNA"/>
</dbReference>
<comment type="similarity">
    <text evidence="2 8">Belongs to the DHHC palmitoyltransferase family.</text>
</comment>
<name>A0A7N2MRD6_QUELO</name>
<sequence>MMHFTTGESNFYVFNATMVKLRLRSWNSPRNLSPPESDEAFDVTTPSMVWVNGRTPHLKLPRTKDVIVNGHSVKVKYCDTCMLYRPPRTSHCSICNNCVQRFDHHCPWVGQCIRSRNYRFFFMFISTSTILCIYVFAFSLTNILQKKGRFWNAVSHDIPSDILVVTKRICSKLHWSRWDAKLIFWRSIQRSSTGDGVGESDQSSMSVNGTKAVEGTDDGNWLVHLGADKTDFLFLKLQ</sequence>
<dbReference type="GO" id="GO:0006612">
    <property type="term" value="P:protein targeting to membrane"/>
    <property type="evidence" value="ECO:0007669"/>
    <property type="project" value="TreeGrafter"/>
</dbReference>
<dbReference type="Proteomes" id="UP000594261">
    <property type="component" value="Chromosome 10"/>
</dbReference>
<keyword evidence="11" id="KW-1185">Reference proteome</keyword>
<keyword evidence="6 8" id="KW-0472">Membrane</keyword>
<dbReference type="GO" id="GO:0005794">
    <property type="term" value="C:Golgi apparatus"/>
    <property type="evidence" value="ECO:0007669"/>
    <property type="project" value="TreeGrafter"/>
</dbReference>
<evidence type="ECO:0000256" key="4">
    <source>
        <dbReference type="ARBA" id="ARBA00022692"/>
    </source>
</evidence>
<dbReference type="EnsemblPlants" id="QL10p041270:mrna">
    <property type="protein sequence ID" value="QL10p041270:mrna"/>
    <property type="gene ID" value="QL10p041270"/>
</dbReference>
<dbReference type="AlphaFoldDB" id="A0A7N2MRD6"/>